<dbReference type="Gene3D" id="2.60.450.10">
    <property type="entry name" value="Lipopolysaccharide (LPS) transport protein A like domain"/>
    <property type="match status" value="1"/>
</dbReference>
<evidence type="ECO:0000313" key="6">
    <source>
        <dbReference type="EMBL" id="CBI10176.1"/>
    </source>
</evidence>
<dbReference type="NCBIfam" id="TIGR03002">
    <property type="entry name" value="outer_YhbN_LptA"/>
    <property type="match status" value="1"/>
</dbReference>
<evidence type="ECO:0000259" key="5">
    <source>
        <dbReference type="Pfam" id="PF03968"/>
    </source>
</evidence>
<dbReference type="GO" id="GO:0009279">
    <property type="term" value="C:cell outer membrane"/>
    <property type="evidence" value="ECO:0007669"/>
    <property type="project" value="TreeGrafter"/>
</dbReference>
<evidence type="ECO:0000256" key="2">
    <source>
        <dbReference type="ARBA" id="ARBA00022729"/>
    </source>
</evidence>
<dbReference type="PANTHER" id="PTHR36504">
    <property type="entry name" value="LIPOPOLYSACCHARIDE EXPORT SYSTEM PROTEIN LPTA"/>
    <property type="match status" value="1"/>
</dbReference>
<dbReference type="GO" id="GO:0015920">
    <property type="term" value="P:lipopolysaccharide transport"/>
    <property type="evidence" value="ECO:0007669"/>
    <property type="project" value="InterPro"/>
</dbReference>
<keyword evidence="2" id="KW-0732">Signal</keyword>
<dbReference type="InterPro" id="IPR014340">
    <property type="entry name" value="LptA"/>
</dbReference>
<feature type="compositionally biased region" description="Polar residues" evidence="4">
    <location>
        <begin position="166"/>
        <end position="176"/>
    </location>
</feature>
<dbReference type="HAMAP" id="MF_01914">
    <property type="entry name" value="LPS_assembly_LptA"/>
    <property type="match status" value="1"/>
</dbReference>
<dbReference type="EMBL" id="CABR01000074">
    <property type="protein sequence ID" value="CBI10176.1"/>
    <property type="molecule type" value="Genomic_DNA"/>
</dbReference>
<evidence type="ECO:0000256" key="1">
    <source>
        <dbReference type="ARBA" id="ARBA00022448"/>
    </source>
</evidence>
<organism evidence="6">
    <name type="scientific">mine drainage metagenome</name>
    <dbReference type="NCBI Taxonomy" id="410659"/>
    <lineage>
        <taxon>unclassified sequences</taxon>
        <taxon>metagenomes</taxon>
        <taxon>ecological metagenomes</taxon>
    </lineage>
</organism>
<comment type="caution">
    <text evidence="6">The sequence shown here is derived from an EMBL/GenBank/DDBJ whole genome shotgun (WGS) entry which is preliminary data.</text>
</comment>
<proteinExistence type="inferred from homology"/>
<dbReference type="PANTHER" id="PTHR36504:SF1">
    <property type="entry name" value="LIPOPOLYSACCHARIDE EXPORT SYSTEM PROTEIN LPTA"/>
    <property type="match status" value="1"/>
</dbReference>
<gene>
    <name evidence="6" type="ORF">CARN7_0941</name>
</gene>
<dbReference type="GO" id="GO:0001530">
    <property type="term" value="F:lipopolysaccharide binding"/>
    <property type="evidence" value="ECO:0007669"/>
    <property type="project" value="InterPro"/>
</dbReference>
<dbReference type="InterPro" id="IPR005653">
    <property type="entry name" value="OstA-like_N"/>
</dbReference>
<sequence length="209" mass="22774">MKGNGHDKGLFRDLGRRFAMTVSAILTCMLVAQCAFAEQADRSKPVNVDADSVQMDNVNKTSFYQGDVVLQQGTLLLRSNTLAMHQDAQGFSTATAIGSPAYFRQLQDGSSEYIEGWADRIDVDNKQNTILLTGHARLKRGTSEMHANAMMYNTATQKFWAKPDTNAPSGGSNARVRTSIFPKAPVQTPTPPLPLQNTTTLPDGQAAHE</sequence>
<reference evidence="6" key="1">
    <citation type="submission" date="2009-10" db="EMBL/GenBank/DDBJ databases">
        <title>Diversity of trophic interactions inside an arsenic-rich microbial ecosystem.</title>
        <authorList>
            <person name="Bertin P.N."/>
            <person name="Heinrich-Salmeron A."/>
            <person name="Pelletier E."/>
            <person name="Goulhen-Chollet F."/>
            <person name="Arsene-Ploetze F."/>
            <person name="Gallien S."/>
            <person name="Calteau A."/>
            <person name="Vallenet D."/>
            <person name="Casiot C."/>
            <person name="Chane-Woon-Ming B."/>
            <person name="Giloteaux L."/>
            <person name="Barakat M."/>
            <person name="Bonnefoy V."/>
            <person name="Bruneel O."/>
            <person name="Chandler M."/>
            <person name="Cleiss J."/>
            <person name="Duran R."/>
            <person name="Elbaz-Poulichet F."/>
            <person name="Fonknechten N."/>
            <person name="Lauga B."/>
            <person name="Mornico D."/>
            <person name="Ortet P."/>
            <person name="Schaeffer C."/>
            <person name="Siguier P."/>
            <person name="Alexander Thil Smith A."/>
            <person name="Van Dorsselaer A."/>
            <person name="Weissenbach J."/>
            <person name="Medigue C."/>
            <person name="Le Paslier D."/>
        </authorList>
    </citation>
    <scope>NUCLEOTIDE SEQUENCE</scope>
</reference>
<evidence type="ECO:0000256" key="3">
    <source>
        <dbReference type="ARBA" id="ARBA00022764"/>
    </source>
</evidence>
<dbReference type="GO" id="GO:0017089">
    <property type="term" value="F:glycolipid transfer activity"/>
    <property type="evidence" value="ECO:0007669"/>
    <property type="project" value="TreeGrafter"/>
</dbReference>
<evidence type="ECO:0000256" key="4">
    <source>
        <dbReference type="SAM" id="MobiDB-lite"/>
    </source>
</evidence>
<dbReference type="GO" id="GO:0030288">
    <property type="term" value="C:outer membrane-bounded periplasmic space"/>
    <property type="evidence" value="ECO:0007669"/>
    <property type="project" value="TreeGrafter"/>
</dbReference>
<dbReference type="InterPro" id="IPR052037">
    <property type="entry name" value="LPS_export_LptA"/>
</dbReference>
<feature type="domain" description="Organic solvent tolerance-like N-terminal" evidence="5">
    <location>
        <begin position="47"/>
        <end position="158"/>
    </location>
</feature>
<dbReference type="AlphaFoldDB" id="E6QSF4"/>
<keyword evidence="3" id="KW-0574">Periplasm</keyword>
<accession>E6QSF4</accession>
<name>E6QSF4_9ZZZZ</name>
<dbReference type="Pfam" id="PF03968">
    <property type="entry name" value="LptD_N"/>
    <property type="match status" value="1"/>
</dbReference>
<protein>
    <recommendedName>
        <fullName evidence="5">Organic solvent tolerance-like N-terminal domain-containing protein</fullName>
    </recommendedName>
</protein>
<feature type="region of interest" description="Disordered" evidence="4">
    <location>
        <begin position="162"/>
        <end position="209"/>
    </location>
</feature>
<keyword evidence="1" id="KW-0813">Transport</keyword>